<dbReference type="InterPro" id="IPR003594">
    <property type="entry name" value="HATPase_dom"/>
</dbReference>
<dbReference type="InterPro" id="IPR036890">
    <property type="entry name" value="HATPase_C_sf"/>
</dbReference>
<accession>A0A540VFM8</accession>
<dbReference type="InterPro" id="IPR050980">
    <property type="entry name" value="2C_sensor_his_kinase"/>
</dbReference>
<feature type="non-terminal residue" evidence="8">
    <location>
        <position position="138"/>
    </location>
</feature>
<dbReference type="GO" id="GO:0000160">
    <property type="term" value="P:phosphorelay signal transduction system"/>
    <property type="evidence" value="ECO:0007669"/>
    <property type="project" value="UniProtKB-KW"/>
</dbReference>
<dbReference type="SMART" id="SM00387">
    <property type="entry name" value="HATPase_c"/>
    <property type="match status" value="1"/>
</dbReference>
<organism evidence="8 9">
    <name type="scientific">Spiribacter salinus</name>
    <dbReference type="NCBI Taxonomy" id="1335746"/>
    <lineage>
        <taxon>Bacteria</taxon>
        <taxon>Pseudomonadati</taxon>
        <taxon>Pseudomonadota</taxon>
        <taxon>Gammaproteobacteria</taxon>
        <taxon>Chromatiales</taxon>
        <taxon>Ectothiorhodospiraceae</taxon>
        <taxon>Spiribacter</taxon>
    </lineage>
</organism>
<dbReference type="EMBL" id="VIFK01000375">
    <property type="protein sequence ID" value="TQE95584.1"/>
    <property type="molecule type" value="Genomic_DNA"/>
</dbReference>
<evidence type="ECO:0000256" key="3">
    <source>
        <dbReference type="ARBA" id="ARBA00022553"/>
    </source>
</evidence>
<gene>
    <name evidence="8" type="ORF">FKY71_17065</name>
</gene>
<sequence>MAAAADRTADVTIDLAPVAVGIPPAHLSKIAHELIDNALKFSQPGDAVHVRFRCDAPSSPGHAGARAVLTVEDDGQGISDEEIARRQAFTQFRRQQNEQQGLGLGLAIAERLARVYGGTLRLRRTAQTGTEAVVWMPS</sequence>
<evidence type="ECO:0000256" key="2">
    <source>
        <dbReference type="ARBA" id="ARBA00012438"/>
    </source>
</evidence>
<keyword evidence="4" id="KW-0808">Transferase</keyword>
<evidence type="ECO:0000313" key="9">
    <source>
        <dbReference type="Proteomes" id="UP000315400"/>
    </source>
</evidence>
<reference evidence="8 9" key="1">
    <citation type="submission" date="2019-06" db="EMBL/GenBank/DDBJ databases">
        <title>Metagenome assembled Genome of Spiribacter salinus SL48-SHIP from the microbial mat of Salt Lake 48 (Novosibirsk region, Russia).</title>
        <authorList>
            <person name="Shipova A."/>
            <person name="Rozanov A.S."/>
            <person name="Bryanskaya A.V."/>
            <person name="Peltek S.E."/>
        </authorList>
    </citation>
    <scope>NUCLEOTIDE SEQUENCE [LARGE SCALE GENOMIC DNA]</scope>
    <source>
        <strain evidence="8">SL48-SHIP-2</strain>
    </source>
</reference>
<dbReference type="PANTHER" id="PTHR44936">
    <property type="entry name" value="SENSOR PROTEIN CREC"/>
    <property type="match status" value="1"/>
</dbReference>
<dbReference type="EC" id="2.7.13.3" evidence="2"/>
<keyword evidence="6" id="KW-0902">Two-component regulatory system</keyword>
<protein>
    <recommendedName>
        <fullName evidence="2">histidine kinase</fullName>
        <ecNumber evidence="2">2.7.13.3</ecNumber>
    </recommendedName>
</protein>
<dbReference type="PANTHER" id="PTHR44936:SF9">
    <property type="entry name" value="SENSOR PROTEIN CREC"/>
    <property type="match status" value="1"/>
</dbReference>
<feature type="domain" description="Histidine kinase" evidence="7">
    <location>
        <begin position="1"/>
        <end position="138"/>
    </location>
</feature>
<dbReference type="AlphaFoldDB" id="A0A540VFM8"/>
<dbReference type="InterPro" id="IPR005467">
    <property type="entry name" value="His_kinase_dom"/>
</dbReference>
<dbReference type="GO" id="GO:0004673">
    <property type="term" value="F:protein histidine kinase activity"/>
    <property type="evidence" value="ECO:0007669"/>
    <property type="project" value="UniProtKB-EC"/>
</dbReference>
<dbReference type="Gene3D" id="3.30.565.10">
    <property type="entry name" value="Histidine kinase-like ATPase, C-terminal domain"/>
    <property type="match status" value="1"/>
</dbReference>
<comment type="caution">
    <text evidence="8">The sequence shown here is derived from an EMBL/GenBank/DDBJ whole genome shotgun (WGS) entry which is preliminary data.</text>
</comment>
<keyword evidence="3" id="KW-0597">Phosphoprotein</keyword>
<evidence type="ECO:0000256" key="5">
    <source>
        <dbReference type="ARBA" id="ARBA00022777"/>
    </source>
</evidence>
<name>A0A540VFM8_9GAMM</name>
<keyword evidence="5 8" id="KW-0418">Kinase</keyword>
<evidence type="ECO:0000259" key="7">
    <source>
        <dbReference type="PROSITE" id="PS50109"/>
    </source>
</evidence>
<dbReference type="InterPro" id="IPR004358">
    <property type="entry name" value="Sig_transdc_His_kin-like_C"/>
</dbReference>
<dbReference type="Proteomes" id="UP000315400">
    <property type="component" value="Unassembled WGS sequence"/>
</dbReference>
<evidence type="ECO:0000313" key="8">
    <source>
        <dbReference type="EMBL" id="TQE95584.1"/>
    </source>
</evidence>
<proteinExistence type="predicted"/>
<dbReference type="SUPFAM" id="SSF55874">
    <property type="entry name" value="ATPase domain of HSP90 chaperone/DNA topoisomerase II/histidine kinase"/>
    <property type="match status" value="1"/>
</dbReference>
<evidence type="ECO:0000256" key="4">
    <source>
        <dbReference type="ARBA" id="ARBA00022679"/>
    </source>
</evidence>
<dbReference type="PROSITE" id="PS50109">
    <property type="entry name" value="HIS_KIN"/>
    <property type="match status" value="1"/>
</dbReference>
<dbReference type="PRINTS" id="PR00344">
    <property type="entry name" value="BCTRLSENSOR"/>
</dbReference>
<dbReference type="Pfam" id="PF02518">
    <property type="entry name" value="HATPase_c"/>
    <property type="match status" value="1"/>
</dbReference>
<evidence type="ECO:0000256" key="6">
    <source>
        <dbReference type="ARBA" id="ARBA00023012"/>
    </source>
</evidence>
<comment type="catalytic activity">
    <reaction evidence="1">
        <text>ATP + protein L-histidine = ADP + protein N-phospho-L-histidine.</text>
        <dbReference type="EC" id="2.7.13.3"/>
    </reaction>
</comment>
<evidence type="ECO:0000256" key="1">
    <source>
        <dbReference type="ARBA" id="ARBA00000085"/>
    </source>
</evidence>